<accession>A0A975QKR4</accession>
<evidence type="ECO:0000313" key="3">
    <source>
        <dbReference type="Proteomes" id="UP000682416"/>
    </source>
</evidence>
<organism evidence="2 3">
    <name type="scientific">Nocardiopsis eucommiae</name>
    <dbReference type="NCBI Taxonomy" id="2831970"/>
    <lineage>
        <taxon>Bacteria</taxon>
        <taxon>Bacillati</taxon>
        <taxon>Actinomycetota</taxon>
        <taxon>Actinomycetes</taxon>
        <taxon>Streptosporangiales</taxon>
        <taxon>Nocardiopsidaceae</taxon>
        <taxon>Nocardiopsis</taxon>
    </lineage>
</organism>
<feature type="compositionally biased region" description="Low complexity" evidence="1">
    <location>
        <begin position="65"/>
        <end position="119"/>
    </location>
</feature>
<dbReference type="Proteomes" id="UP000682416">
    <property type="component" value="Chromosome"/>
</dbReference>
<feature type="compositionally biased region" description="Basic and acidic residues" evidence="1">
    <location>
        <begin position="1"/>
        <end position="10"/>
    </location>
</feature>
<feature type="compositionally biased region" description="Basic and acidic residues" evidence="1">
    <location>
        <begin position="18"/>
        <end position="59"/>
    </location>
</feature>
<feature type="region of interest" description="Disordered" evidence="1">
    <location>
        <begin position="1"/>
        <end position="151"/>
    </location>
</feature>
<sequence>MDTARDDRDASVNAVRDLPGREERLTQALDNERLRHGDAAAARGRGEDHRFALERDARLRPPNPTNNVPPAAPVQGNQGNTQTQGNQQNQGDQQAQNNQNNQQGNQNNQTQNNQQTQNNRGGGPRPRPDLDLDSLPHAPKHSESPGLLDNLVDSVRSAPGFTPASRSGEAVMGTWRVLGSPRTLAAHEMDVHDGGLPSRASSRTVGADAPTCPSTCTPNGSRCTSRGCSATAGSTSPSRPSPTGSSVRARVPPTT</sequence>
<protein>
    <submittedName>
        <fullName evidence="2">Uncharacterized protein</fullName>
    </submittedName>
</protein>
<dbReference type="EMBL" id="CP074402">
    <property type="protein sequence ID" value="QVJ01475.1"/>
    <property type="molecule type" value="Genomic_DNA"/>
</dbReference>
<evidence type="ECO:0000313" key="2">
    <source>
        <dbReference type="EMBL" id="QVJ01475.1"/>
    </source>
</evidence>
<dbReference type="AlphaFoldDB" id="A0A975QKR4"/>
<feature type="compositionally biased region" description="Polar residues" evidence="1">
    <location>
        <begin position="212"/>
        <end position="228"/>
    </location>
</feature>
<evidence type="ECO:0000256" key="1">
    <source>
        <dbReference type="SAM" id="MobiDB-lite"/>
    </source>
</evidence>
<gene>
    <name evidence="2" type="ORF">KGD82_26340</name>
</gene>
<feature type="region of interest" description="Disordered" evidence="1">
    <location>
        <begin position="199"/>
        <end position="255"/>
    </location>
</feature>
<dbReference type="KEGG" id="nec:KGD82_26340"/>
<name>A0A975QKR4_9ACTN</name>
<keyword evidence="3" id="KW-1185">Reference proteome</keyword>
<feature type="compositionally biased region" description="Low complexity" evidence="1">
    <location>
        <begin position="229"/>
        <end position="246"/>
    </location>
</feature>
<reference evidence="2" key="1">
    <citation type="submission" date="2021-05" db="EMBL/GenBank/DDBJ databases">
        <authorList>
            <person name="Kaiqin L."/>
            <person name="Jian G."/>
        </authorList>
    </citation>
    <scope>NUCLEOTIDE SEQUENCE</scope>
    <source>
        <strain evidence="2">HDS5</strain>
    </source>
</reference>
<proteinExistence type="predicted"/>